<sequence length="684" mass="77756">MTQGSRGDDYQNRRENSPRREETPTHSPGWSDDEVYKGPLSRQIMDLELPRALQKPPQLGKYDGLTDPDIHIQNIDAILNYQAVKGGIKCRIFSTTLVEVSLALSFPTSNNQAEYEAFLAGLRLAEDVGAKEIKIYTDSQLVASQVLGEYQAKNDNLSEYLALVKERITKFDSAEIQHVPREHNKRADILSKLASTKRKNGNKSVIQEILSHPSIQKPTRVLDINAIGDTNCWMTPVYNYLAHGTLPNDEKEAATVKRRACSYTLLDEKLYRRGFSIPLLKCADEATADYILREIHEGINSQHLGGRSLARKTLRAGYYWPTMQQDAKEHVKKCDKCQRHGDMLLAPPHELKSLSSPWPFAWWGMDILGPFTRGNLQCKYLIVGVDYFTKWVEAEPLPEITSFRILRFFKRDILCRFGIPQAVVTDNGTQFTDKTFRGFLAKINTKHHFTSVEHPQTNGQAEAANRVILRGLRRRLGNAKKQWVEELSHVLWAYRTTPHSTTGETPFRLAYGTEAVIPVEIGEPSRRTEAPLDEEMNDEAMREELDLVEEIRTAASLKEASLKQLVAARHDTKVIKRDFEVGSLVLRRNAKDSHEGKLAANWEGPYRLVAARHDTKVIKRDFEVGSLVLRRNAKDSHEGKLAANWEGPYRVRGKTDNGAYHLETLQGKEIPRTSNAQKLKQYYS</sequence>
<feature type="domain" description="Integrase catalytic" evidence="3">
    <location>
        <begin position="353"/>
        <end position="514"/>
    </location>
</feature>
<dbReference type="EMBL" id="DF973126">
    <property type="protein sequence ID" value="GAU12872.1"/>
    <property type="molecule type" value="Genomic_DNA"/>
</dbReference>
<dbReference type="OrthoDB" id="101614at2759"/>
<dbReference type="SUPFAM" id="SSF53098">
    <property type="entry name" value="Ribonuclease H-like"/>
    <property type="match status" value="2"/>
</dbReference>
<evidence type="ECO:0000259" key="3">
    <source>
        <dbReference type="PROSITE" id="PS50994"/>
    </source>
</evidence>
<dbReference type="Pfam" id="PF17921">
    <property type="entry name" value="Integrase_H2C2"/>
    <property type="match status" value="1"/>
</dbReference>
<dbReference type="PROSITE" id="PS50879">
    <property type="entry name" value="RNASE_H_1"/>
    <property type="match status" value="1"/>
</dbReference>
<feature type="region of interest" description="Disordered" evidence="1">
    <location>
        <begin position="1"/>
        <end position="36"/>
    </location>
</feature>
<evidence type="ECO:0000259" key="2">
    <source>
        <dbReference type="PROSITE" id="PS50879"/>
    </source>
</evidence>
<dbReference type="PANTHER" id="PTHR48475:SF2">
    <property type="entry name" value="RIBONUCLEASE H"/>
    <property type="match status" value="1"/>
</dbReference>
<dbReference type="PROSITE" id="PS50994">
    <property type="entry name" value="INTEGRASE"/>
    <property type="match status" value="1"/>
</dbReference>
<feature type="compositionally biased region" description="Basic and acidic residues" evidence="1">
    <location>
        <begin position="1"/>
        <end position="24"/>
    </location>
</feature>
<organism evidence="4 5">
    <name type="scientific">Trifolium subterraneum</name>
    <name type="common">Subterranean clover</name>
    <dbReference type="NCBI Taxonomy" id="3900"/>
    <lineage>
        <taxon>Eukaryota</taxon>
        <taxon>Viridiplantae</taxon>
        <taxon>Streptophyta</taxon>
        <taxon>Embryophyta</taxon>
        <taxon>Tracheophyta</taxon>
        <taxon>Spermatophyta</taxon>
        <taxon>Magnoliopsida</taxon>
        <taxon>eudicotyledons</taxon>
        <taxon>Gunneridae</taxon>
        <taxon>Pentapetalae</taxon>
        <taxon>rosids</taxon>
        <taxon>fabids</taxon>
        <taxon>Fabales</taxon>
        <taxon>Fabaceae</taxon>
        <taxon>Papilionoideae</taxon>
        <taxon>50 kb inversion clade</taxon>
        <taxon>NPAAA clade</taxon>
        <taxon>Hologalegina</taxon>
        <taxon>IRL clade</taxon>
        <taxon>Trifolieae</taxon>
        <taxon>Trifolium</taxon>
    </lineage>
</organism>
<dbReference type="InterPro" id="IPR001584">
    <property type="entry name" value="Integrase_cat-core"/>
</dbReference>
<dbReference type="Gene3D" id="1.10.340.70">
    <property type="match status" value="1"/>
</dbReference>
<dbReference type="CDD" id="cd09279">
    <property type="entry name" value="RNase_HI_like"/>
    <property type="match status" value="1"/>
</dbReference>
<dbReference type="PANTHER" id="PTHR48475">
    <property type="entry name" value="RIBONUCLEASE H"/>
    <property type="match status" value="1"/>
</dbReference>
<dbReference type="GO" id="GO:0015074">
    <property type="term" value="P:DNA integration"/>
    <property type="evidence" value="ECO:0007669"/>
    <property type="project" value="InterPro"/>
</dbReference>
<dbReference type="Pfam" id="PF00665">
    <property type="entry name" value="rve"/>
    <property type="match status" value="1"/>
</dbReference>
<reference evidence="5" key="1">
    <citation type="journal article" date="2017" name="Front. Plant Sci.">
        <title>Climate Clever Clovers: New Paradigm to Reduce the Environmental Footprint of Ruminants by Breeding Low Methanogenic Forages Utilizing Haplotype Variation.</title>
        <authorList>
            <person name="Kaur P."/>
            <person name="Appels R."/>
            <person name="Bayer P.E."/>
            <person name="Keeble-Gagnere G."/>
            <person name="Wang J."/>
            <person name="Hirakawa H."/>
            <person name="Shirasawa K."/>
            <person name="Vercoe P."/>
            <person name="Stefanova K."/>
            <person name="Durmic Z."/>
            <person name="Nichols P."/>
            <person name="Revell C."/>
            <person name="Isobe S.N."/>
            <person name="Edwards D."/>
            <person name="Erskine W."/>
        </authorList>
    </citation>
    <scope>NUCLEOTIDE SEQUENCE [LARGE SCALE GENOMIC DNA]</scope>
    <source>
        <strain evidence="5">cv. Daliak</strain>
    </source>
</reference>
<dbReference type="InterPro" id="IPR036397">
    <property type="entry name" value="RNaseH_sf"/>
</dbReference>
<dbReference type="GO" id="GO:0004523">
    <property type="term" value="F:RNA-DNA hybrid ribonuclease activity"/>
    <property type="evidence" value="ECO:0007669"/>
    <property type="project" value="InterPro"/>
</dbReference>
<dbReference type="Gene3D" id="3.30.420.10">
    <property type="entry name" value="Ribonuclease H-like superfamily/Ribonuclease H"/>
    <property type="match status" value="2"/>
</dbReference>
<dbReference type="Pfam" id="PF13456">
    <property type="entry name" value="RVT_3"/>
    <property type="match status" value="1"/>
</dbReference>
<protein>
    <submittedName>
        <fullName evidence="4">Uncharacterized protein</fullName>
    </submittedName>
</protein>
<name>A0A2Z6LVA8_TRISU</name>
<dbReference type="InterPro" id="IPR002156">
    <property type="entry name" value="RNaseH_domain"/>
</dbReference>
<dbReference type="AlphaFoldDB" id="A0A2Z6LVA8"/>
<dbReference type="Proteomes" id="UP000242715">
    <property type="component" value="Unassembled WGS sequence"/>
</dbReference>
<evidence type="ECO:0000313" key="5">
    <source>
        <dbReference type="Proteomes" id="UP000242715"/>
    </source>
</evidence>
<feature type="domain" description="RNase H type-1" evidence="2">
    <location>
        <begin position="72"/>
        <end position="196"/>
    </location>
</feature>
<accession>A0A2Z6LVA8</accession>
<dbReference type="GO" id="GO:0003676">
    <property type="term" value="F:nucleic acid binding"/>
    <property type="evidence" value="ECO:0007669"/>
    <property type="project" value="InterPro"/>
</dbReference>
<gene>
    <name evidence="4" type="ORF">TSUD_73590</name>
</gene>
<evidence type="ECO:0000256" key="1">
    <source>
        <dbReference type="SAM" id="MobiDB-lite"/>
    </source>
</evidence>
<dbReference type="InterPro" id="IPR012337">
    <property type="entry name" value="RNaseH-like_sf"/>
</dbReference>
<proteinExistence type="predicted"/>
<evidence type="ECO:0000313" key="4">
    <source>
        <dbReference type="EMBL" id="GAU12872.1"/>
    </source>
</evidence>
<dbReference type="InterPro" id="IPR041588">
    <property type="entry name" value="Integrase_H2C2"/>
</dbReference>
<keyword evidence="5" id="KW-1185">Reference proteome</keyword>